<dbReference type="Proteomes" id="UP001431209">
    <property type="component" value="Unassembled WGS sequence"/>
</dbReference>
<dbReference type="EMBL" id="JAOPGA020001671">
    <property type="protein sequence ID" value="KAL0490355.1"/>
    <property type="molecule type" value="Genomic_DNA"/>
</dbReference>
<reference evidence="1 2" key="1">
    <citation type="submission" date="2024-03" db="EMBL/GenBank/DDBJ databases">
        <title>The Acrasis kona genome and developmental transcriptomes reveal deep origins of eukaryotic multicellular pathways.</title>
        <authorList>
            <person name="Sheikh S."/>
            <person name="Fu C.-J."/>
            <person name="Brown M.W."/>
            <person name="Baldauf S.L."/>
        </authorList>
    </citation>
    <scope>NUCLEOTIDE SEQUENCE [LARGE SCALE GENOMIC DNA]</scope>
    <source>
        <strain evidence="1 2">ATCC MYA-3509</strain>
    </source>
</reference>
<dbReference type="AlphaFoldDB" id="A0AAW2ZLN1"/>
<gene>
    <name evidence="1" type="ORF">AKO1_015080</name>
</gene>
<name>A0AAW2ZLN1_9EUKA</name>
<keyword evidence="2" id="KW-1185">Reference proteome</keyword>
<accession>A0AAW2ZLN1</accession>
<protein>
    <submittedName>
        <fullName evidence="1">Uncharacterized protein</fullName>
    </submittedName>
</protein>
<comment type="caution">
    <text evidence="1">The sequence shown here is derived from an EMBL/GenBank/DDBJ whole genome shotgun (WGS) entry which is preliminary data.</text>
</comment>
<sequence length="74" mass="8125">MKNNYTRTVGGFAVAELQNGESVKGWAGLGGSIFLFDDKNKISFSYVPGVKGGTFVRIDPRARLLMDTFYSLSK</sequence>
<evidence type="ECO:0000313" key="1">
    <source>
        <dbReference type="EMBL" id="KAL0490355.1"/>
    </source>
</evidence>
<proteinExistence type="predicted"/>
<evidence type="ECO:0000313" key="2">
    <source>
        <dbReference type="Proteomes" id="UP001431209"/>
    </source>
</evidence>
<organism evidence="1 2">
    <name type="scientific">Acrasis kona</name>
    <dbReference type="NCBI Taxonomy" id="1008807"/>
    <lineage>
        <taxon>Eukaryota</taxon>
        <taxon>Discoba</taxon>
        <taxon>Heterolobosea</taxon>
        <taxon>Tetramitia</taxon>
        <taxon>Eutetramitia</taxon>
        <taxon>Acrasidae</taxon>
        <taxon>Acrasis</taxon>
    </lineage>
</organism>